<gene>
    <name evidence="2" type="ORF">MFU01_77540</name>
    <name evidence="3" type="ORF">SAMN05443572_11190</name>
</gene>
<proteinExistence type="predicted"/>
<dbReference type="InterPro" id="IPR038726">
    <property type="entry name" value="PDDEXK_AddAB-type"/>
</dbReference>
<evidence type="ECO:0000259" key="1">
    <source>
        <dbReference type="Pfam" id="PF12705"/>
    </source>
</evidence>
<name>A0A511TEW6_MYXFU</name>
<dbReference type="Gene3D" id="3.90.320.10">
    <property type="match status" value="1"/>
</dbReference>
<evidence type="ECO:0000313" key="3">
    <source>
        <dbReference type="EMBL" id="SEU36090.1"/>
    </source>
</evidence>
<organism evidence="2 5">
    <name type="scientific">Myxococcus fulvus</name>
    <dbReference type="NCBI Taxonomy" id="33"/>
    <lineage>
        <taxon>Bacteria</taxon>
        <taxon>Pseudomonadati</taxon>
        <taxon>Myxococcota</taxon>
        <taxon>Myxococcia</taxon>
        <taxon>Myxococcales</taxon>
        <taxon>Cystobacterineae</taxon>
        <taxon>Myxococcaceae</taxon>
        <taxon>Myxococcus</taxon>
    </lineage>
</organism>
<reference evidence="3 4" key="1">
    <citation type="submission" date="2016-10" db="EMBL/GenBank/DDBJ databases">
        <authorList>
            <person name="Varghese N."/>
            <person name="Submissions S."/>
        </authorList>
    </citation>
    <scope>NUCLEOTIDE SEQUENCE [LARGE SCALE GENOMIC DNA]</scope>
    <source>
        <strain evidence="3 4">DSM 16525</strain>
    </source>
</reference>
<dbReference type="EMBL" id="FOIB01000011">
    <property type="protein sequence ID" value="SEU36090.1"/>
    <property type="molecule type" value="Genomic_DNA"/>
</dbReference>
<protein>
    <submittedName>
        <fullName evidence="3">PD-(D/E)XK nuclease superfamily protein</fullName>
    </submittedName>
</protein>
<evidence type="ECO:0000313" key="5">
    <source>
        <dbReference type="Proteomes" id="UP000321514"/>
    </source>
</evidence>
<dbReference type="STRING" id="1334629.MFUL124B02_12225"/>
<accession>A0A511TEW6</accession>
<feature type="domain" description="PD-(D/E)XK endonuclease-like" evidence="1">
    <location>
        <begin position="11"/>
        <end position="307"/>
    </location>
</feature>
<dbReference type="InterPro" id="IPR011604">
    <property type="entry name" value="PDDEXK-like_dom_sf"/>
</dbReference>
<dbReference type="EMBL" id="BJXR01000068">
    <property type="protein sequence ID" value="GEN12717.1"/>
    <property type="molecule type" value="Genomic_DNA"/>
</dbReference>
<comment type="caution">
    <text evidence="2">The sequence shown here is derived from an EMBL/GenBank/DDBJ whole genome shotgun (WGS) entry which is preliminary data.</text>
</comment>
<reference evidence="2 5" key="2">
    <citation type="submission" date="2019-07" db="EMBL/GenBank/DDBJ databases">
        <title>Whole genome shotgun sequence of Myxococcus fulvus NBRC 100333.</title>
        <authorList>
            <person name="Hosoyama A."/>
            <person name="Uohara A."/>
            <person name="Ohji S."/>
            <person name="Ichikawa N."/>
        </authorList>
    </citation>
    <scope>NUCLEOTIDE SEQUENCE [LARGE SCALE GENOMIC DNA]</scope>
    <source>
        <strain evidence="2 5">NBRC 100333</strain>
    </source>
</reference>
<keyword evidence="4" id="KW-1185">Reference proteome</keyword>
<dbReference type="Pfam" id="PF12705">
    <property type="entry name" value="PDDEXK_1"/>
    <property type="match status" value="1"/>
</dbReference>
<dbReference type="Proteomes" id="UP000321514">
    <property type="component" value="Unassembled WGS sequence"/>
</dbReference>
<evidence type="ECO:0000313" key="4">
    <source>
        <dbReference type="Proteomes" id="UP000183760"/>
    </source>
</evidence>
<dbReference type="AlphaFoldDB" id="A0A511TEW6"/>
<sequence>MRRPPLHNDFSWSKSRHEKFSECLRSYYFYYYRSWGGWESDAPKDVRELYVLKKLANRFSWAGSVVHESIKDVLLDWRAGRVVDPAVVEARARKLMQDDYRHSRGKAYWTQKYRKQFTGLVEHEYAEALPDEAWKQNWETVRVALAWFFNSRWPLLAKSLKPEQWLEVDAGFDFAHFTLGGLKVFAIPDFAFVDQDGAPVVVDWKTGKSRDGYDEQVLGYALYVSQRYRFPVEKVRASLVYLNEGKEQDVQVDLGAMDSFHRHFETSVAKMRALLKDPVTNTPLDADAFPRSETLSPCMRCVFRRPCGREAEALAEQQARAAQSQQVA</sequence>
<evidence type="ECO:0000313" key="2">
    <source>
        <dbReference type="EMBL" id="GEN12717.1"/>
    </source>
</evidence>
<dbReference type="RefSeq" id="WP_074957935.1">
    <property type="nucleotide sequence ID" value="NZ_BJXR01000068.1"/>
</dbReference>
<dbReference type="Proteomes" id="UP000183760">
    <property type="component" value="Unassembled WGS sequence"/>
</dbReference>
<dbReference type="OrthoDB" id="9768303at2"/>